<evidence type="ECO:0000256" key="4">
    <source>
        <dbReference type="ARBA" id="ARBA00018689"/>
    </source>
</evidence>
<dbReference type="Proteomes" id="UP001056012">
    <property type="component" value="Chromosome 4"/>
</dbReference>
<feature type="region of interest" description="Disordered" evidence="10">
    <location>
        <begin position="180"/>
        <end position="296"/>
    </location>
</feature>
<evidence type="ECO:0000256" key="9">
    <source>
        <dbReference type="SAM" id="Coils"/>
    </source>
</evidence>
<dbReference type="OrthoDB" id="47732at2759"/>
<dbReference type="GO" id="GO:0005730">
    <property type="term" value="C:nucleolus"/>
    <property type="evidence" value="ECO:0007669"/>
    <property type="project" value="UniProtKB-SubCell"/>
</dbReference>
<evidence type="ECO:0000256" key="5">
    <source>
        <dbReference type="ARBA" id="ARBA00019827"/>
    </source>
</evidence>
<organism evidence="11 12">
    <name type="scientific">Curvularia clavata</name>
    <dbReference type="NCBI Taxonomy" id="95742"/>
    <lineage>
        <taxon>Eukaryota</taxon>
        <taxon>Fungi</taxon>
        <taxon>Dikarya</taxon>
        <taxon>Ascomycota</taxon>
        <taxon>Pezizomycotina</taxon>
        <taxon>Dothideomycetes</taxon>
        <taxon>Pleosporomycetidae</taxon>
        <taxon>Pleosporales</taxon>
        <taxon>Pleosporineae</taxon>
        <taxon>Pleosporaceae</taxon>
        <taxon>Curvularia</taxon>
    </lineage>
</organism>
<comment type="function">
    <text evidence="1">Involved in rRNA processing.</text>
</comment>
<keyword evidence="8" id="KW-0539">Nucleus</keyword>
<accession>A0A9Q8ZB25</accession>
<protein>
    <recommendedName>
        <fullName evidence="4">rRNA-processing protein EFG1</fullName>
    </recommendedName>
    <alternativeName>
        <fullName evidence="5">rRNA-processing protein efg1</fullName>
    </alternativeName>
</protein>
<evidence type="ECO:0000256" key="7">
    <source>
        <dbReference type="ARBA" id="ARBA00023054"/>
    </source>
</evidence>
<dbReference type="AlphaFoldDB" id="A0A9Q8ZB25"/>
<comment type="subcellular location">
    <subcellularLocation>
        <location evidence="2">Nucleus</location>
        <location evidence="2">Nucleolus</location>
    </subcellularLocation>
</comment>
<evidence type="ECO:0000256" key="1">
    <source>
        <dbReference type="ARBA" id="ARBA00002773"/>
    </source>
</evidence>
<dbReference type="InterPro" id="IPR050786">
    <property type="entry name" value="EFG1_rRNA-proc"/>
</dbReference>
<evidence type="ECO:0000256" key="8">
    <source>
        <dbReference type="ARBA" id="ARBA00023242"/>
    </source>
</evidence>
<reference evidence="11" key="1">
    <citation type="submission" date="2021-12" db="EMBL/GenBank/DDBJ databases">
        <title>Curvularia clavata genome.</title>
        <authorList>
            <person name="Cao Y."/>
        </authorList>
    </citation>
    <scope>NUCLEOTIDE SEQUENCE</scope>
    <source>
        <strain evidence="11">Yc1106</strain>
    </source>
</reference>
<comment type="similarity">
    <text evidence="3">Belongs to the EFG1 family.</text>
</comment>
<feature type="compositionally biased region" description="Basic and acidic residues" evidence="10">
    <location>
        <begin position="251"/>
        <end position="265"/>
    </location>
</feature>
<feature type="coiled-coil region" evidence="9">
    <location>
        <begin position="124"/>
        <end position="160"/>
    </location>
</feature>
<evidence type="ECO:0000256" key="3">
    <source>
        <dbReference type="ARBA" id="ARBA00006916"/>
    </source>
</evidence>
<dbReference type="GO" id="GO:0030688">
    <property type="term" value="C:preribosome, small subunit precursor"/>
    <property type="evidence" value="ECO:0007669"/>
    <property type="project" value="TreeGrafter"/>
</dbReference>
<dbReference type="PANTHER" id="PTHR33911">
    <property type="entry name" value="RRNA-PROCESSING PROTEIN EFG1"/>
    <property type="match status" value="1"/>
</dbReference>
<feature type="compositionally biased region" description="Acidic residues" evidence="10">
    <location>
        <begin position="285"/>
        <end position="296"/>
    </location>
</feature>
<evidence type="ECO:0000313" key="11">
    <source>
        <dbReference type="EMBL" id="USP78455.1"/>
    </source>
</evidence>
<proteinExistence type="inferred from homology"/>
<keyword evidence="12" id="KW-1185">Reference proteome</keyword>
<keyword evidence="7 9" id="KW-0175">Coiled coil</keyword>
<dbReference type="EMBL" id="CP089277">
    <property type="protein sequence ID" value="USP78455.1"/>
    <property type="molecule type" value="Genomic_DNA"/>
</dbReference>
<evidence type="ECO:0000313" key="12">
    <source>
        <dbReference type="Proteomes" id="UP001056012"/>
    </source>
</evidence>
<dbReference type="GO" id="GO:0000462">
    <property type="term" value="P:maturation of SSU-rRNA from tricistronic rRNA transcript (SSU-rRNA, 5.8S rRNA, LSU-rRNA)"/>
    <property type="evidence" value="ECO:0007669"/>
    <property type="project" value="TreeGrafter"/>
</dbReference>
<evidence type="ECO:0000256" key="2">
    <source>
        <dbReference type="ARBA" id="ARBA00004604"/>
    </source>
</evidence>
<feature type="compositionally biased region" description="Basic and acidic residues" evidence="10">
    <location>
        <begin position="196"/>
        <end position="208"/>
    </location>
</feature>
<dbReference type="Pfam" id="PF10153">
    <property type="entry name" value="Efg1"/>
    <property type="match status" value="1"/>
</dbReference>
<evidence type="ECO:0000256" key="10">
    <source>
        <dbReference type="SAM" id="MobiDB-lite"/>
    </source>
</evidence>
<evidence type="ECO:0000256" key="6">
    <source>
        <dbReference type="ARBA" id="ARBA00022552"/>
    </source>
</evidence>
<dbReference type="InterPro" id="IPR019310">
    <property type="entry name" value="Efg1"/>
</dbReference>
<feature type="region of interest" description="Disordered" evidence="10">
    <location>
        <begin position="1"/>
        <end position="55"/>
    </location>
</feature>
<keyword evidence="6" id="KW-0698">rRNA processing</keyword>
<dbReference type="VEuPathDB" id="FungiDB:yc1106_05729"/>
<name>A0A9Q8ZB25_CURCL</name>
<dbReference type="PANTHER" id="PTHR33911:SF1">
    <property type="entry name" value="RRNA-PROCESSING PROTEIN EFG1"/>
    <property type="match status" value="1"/>
</dbReference>
<gene>
    <name evidence="11" type="ORF">yc1106_05729</name>
</gene>
<sequence length="296" mass="33846">MSQKRKHAEASEGSSSAPKPFKKHRAFKPGTGHQKPKKRPHVSNDIDKSTSTHALKSRIRDLKRLLAHVDNVGDHKMSASSRIERERELEACEHELREKIESTREAEYRRKMISKYHQVRFFDRQKGTRILKKLKKELQAEEDEEKKQELTRRVHNAEVDVNYAIYYPLMKPYASLYPKSKKEKAGESEESGDGAAEDKSNREVDGPKGDVAMWKTVEEAMAEGTLDALRNRKEDLPAPAPAPAKEKKSKKTDQTVKSKEKKIAEKLAAAKNRRERRALGQQAQEEAEESDGGFFE</sequence>